<keyword evidence="3" id="KW-1185">Reference proteome</keyword>
<name>A0A0G4IXB9_PLABS</name>
<organism evidence="2 3">
    <name type="scientific">Plasmodiophora brassicae</name>
    <name type="common">Clubroot disease agent</name>
    <dbReference type="NCBI Taxonomy" id="37360"/>
    <lineage>
        <taxon>Eukaryota</taxon>
        <taxon>Sar</taxon>
        <taxon>Rhizaria</taxon>
        <taxon>Endomyxa</taxon>
        <taxon>Phytomyxea</taxon>
        <taxon>Plasmodiophorida</taxon>
        <taxon>Plasmodiophoridae</taxon>
        <taxon>Plasmodiophora</taxon>
    </lineage>
</organism>
<dbReference type="EMBL" id="CDSF01000092">
    <property type="protein sequence ID" value="CEO99686.1"/>
    <property type="molecule type" value="Genomic_DNA"/>
</dbReference>
<protein>
    <submittedName>
        <fullName evidence="2">Uncharacterized protein</fullName>
    </submittedName>
</protein>
<gene>
    <name evidence="2" type="ORF">PBRA_007419</name>
</gene>
<dbReference type="AlphaFoldDB" id="A0A0G4IXB9"/>
<evidence type="ECO:0000256" key="1">
    <source>
        <dbReference type="SAM" id="SignalP"/>
    </source>
</evidence>
<accession>A0A0G4IXB9</accession>
<reference evidence="2 3" key="1">
    <citation type="submission" date="2015-02" db="EMBL/GenBank/DDBJ databases">
        <authorList>
            <person name="Chooi Y.-H."/>
        </authorList>
    </citation>
    <scope>NUCLEOTIDE SEQUENCE [LARGE SCALE GENOMIC DNA]</scope>
    <source>
        <strain evidence="2">E3</strain>
    </source>
</reference>
<feature type="chain" id="PRO_5005193344" evidence="1">
    <location>
        <begin position="17"/>
        <end position="365"/>
    </location>
</feature>
<sequence length="365" mass="39446">MLLVGLVGICLSTVGGGSVPDRADLQRLISSTLSNVFCPVLDGEEAPILCNRLASDLAPVVVPVIITVFDSEADVVFECLNGQRPFMDIAGINWQHVAALHADPERVTRRFETLLETIRPAISDSLQTLNDRPLVQRIVRGVVRRVVEGLAAGIRDDHQWTVYGTRSLVEIATRLSKFDPVQLDRFLNSLSVASIRDAALAATGPYDLGQFVTMVFDRMDGAIRSSIPELLSLLHAVGAVDVHGHVHIHVLADEEAAAQLVSTIPIVIREEAASAIEGLVMDGRLHVVNDIVSRHVADGLGRVSGLVNSPRPSKWAGPSLYNKGSSVMVPVELVYHFGGQRLQDLLVLLAEIKPSHESQAHPGIP</sequence>
<proteinExistence type="predicted"/>
<feature type="signal peptide" evidence="1">
    <location>
        <begin position="1"/>
        <end position="16"/>
    </location>
</feature>
<evidence type="ECO:0000313" key="2">
    <source>
        <dbReference type="EMBL" id="CEO99686.1"/>
    </source>
</evidence>
<keyword evidence="1" id="KW-0732">Signal</keyword>
<evidence type="ECO:0000313" key="3">
    <source>
        <dbReference type="Proteomes" id="UP000039324"/>
    </source>
</evidence>
<dbReference type="Proteomes" id="UP000039324">
    <property type="component" value="Unassembled WGS sequence"/>
</dbReference>